<gene>
    <name evidence="2" type="ORF">K0O23_02710</name>
</gene>
<dbReference type="RefSeq" id="WP_219875857.1">
    <property type="nucleotide sequence ID" value="NZ_JAHYXK010000002.1"/>
</dbReference>
<keyword evidence="1" id="KW-1133">Transmembrane helix</keyword>
<dbReference type="EMBL" id="JAHYXK010000002">
    <property type="protein sequence ID" value="MBW7465963.1"/>
    <property type="molecule type" value="Genomic_DNA"/>
</dbReference>
<evidence type="ECO:0000313" key="3">
    <source>
        <dbReference type="Proteomes" id="UP000813018"/>
    </source>
</evidence>
<dbReference type="Proteomes" id="UP000813018">
    <property type="component" value="Unassembled WGS sequence"/>
</dbReference>
<comment type="caution">
    <text evidence="2">The sequence shown here is derived from an EMBL/GenBank/DDBJ whole genome shotgun (WGS) entry which is preliminary data.</text>
</comment>
<keyword evidence="3" id="KW-1185">Reference proteome</keyword>
<feature type="transmembrane region" description="Helical" evidence="1">
    <location>
        <begin position="7"/>
        <end position="26"/>
    </location>
</feature>
<evidence type="ECO:0000313" key="2">
    <source>
        <dbReference type="EMBL" id="MBW7465963.1"/>
    </source>
</evidence>
<keyword evidence="1" id="KW-0472">Membrane</keyword>
<accession>A0ABS7CQ42</accession>
<protein>
    <submittedName>
        <fullName evidence="2">Uncharacterized protein</fullName>
    </submittedName>
</protein>
<evidence type="ECO:0000256" key="1">
    <source>
        <dbReference type="SAM" id="Phobius"/>
    </source>
</evidence>
<name>A0ABS7CQ42_9BACT</name>
<feature type="transmembrane region" description="Helical" evidence="1">
    <location>
        <begin position="32"/>
        <end position="50"/>
    </location>
</feature>
<keyword evidence="1" id="KW-0812">Transmembrane</keyword>
<proteinExistence type="predicted"/>
<organism evidence="2 3">
    <name type="scientific">Pontibacter aydingkolensis</name>
    <dbReference type="NCBI Taxonomy" id="1911536"/>
    <lineage>
        <taxon>Bacteria</taxon>
        <taxon>Pseudomonadati</taxon>
        <taxon>Bacteroidota</taxon>
        <taxon>Cytophagia</taxon>
        <taxon>Cytophagales</taxon>
        <taxon>Hymenobacteraceae</taxon>
        <taxon>Pontibacter</taxon>
    </lineage>
</organism>
<reference evidence="2 3" key="1">
    <citation type="journal article" date="2016" name="Int. J. Syst. Evol. Microbiol.">
        <title>Pontibacter aydingkolensis sp. nov., isolated from soil of a salt lake.</title>
        <authorList>
            <person name="Osman G."/>
            <person name="Zhang T."/>
            <person name="Lou K."/>
            <person name="Gao Y."/>
            <person name="Chang W."/>
            <person name="Lin Q."/>
            <person name="Yang H.M."/>
            <person name="Huo X.D."/>
            <person name="Wang N."/>
        </authorList>
    </citation>
    <scope>NUCLEOTIDE SEQUENCE [LARGE SCALE GENOMIC DNA]</scope>
    <source>
        <strain evidence="2 3">KACC 19255</strain>
    </source>
</reference>
<sequence length="68" mass="7890">MKKDNIRFRLLFILSIVISAIAISFFLKALKIVLYIILVLAFAPIVYIILRSIIPGRKNEDDKLKTRE</sequence>